<evidence type="ECO:0000313" key="2">
    <source>
        <dbReference type="Proteomes" id="UP000008144"/>
    </source>
</evidence>
<dbReference type="InParanoid" id="H2XSS2"/>
<reference evidence="2" key="1">
    <citation type="journal article" date="2002" name="Science">
        <title>The draft genome of Ciona intestinalis: insights into chordate and vertebrate origins.</title>
        <authorList>
            <person name="Dehal P."/>
            <person name="Satou Y."/>
            <person name="Campbell R.K."/>
            <person name="Chapman J."/>
            <person name="Degnan B."/>
            <person name="De Tomaso A."/>
            <person name="Davidson B."/>
            <person name="Di Gregorio A."/>
            <person name="Gelpke M."/>
            <person name="Goodstein D.M."/>
            <person name="Harafuji N."/>
            <person name="Hastings K.E."/>
            <person name="Ho I."/>
            <person name="Hotta K."/>
            <person name="Huang W."/>
            <person name="Kawashima T."/>
            <person name="Lemaire P."/>
            <person name="Martinez D."/>
            <person name="Meinertzhagen I.A."/>
            <person name="Necula S."/>
            <person name="Nonaka M."/>
            <person name="Putnam N."/>
            <person name="Rash S."/>
            <person name="Saiga H."/>
            <person name="Satake M."/>
            <person name="Terry A."/>
            <person name="Yamada L."/>
            <person name="Wang H.G."/>
            <person name="Awazu S."/>
            <person name="Azumi K."/>
            <person name="Boore J."/>
            <person name="Branno M."/>
            <person name="Chin-Bow S."/>
            <person name="DeSantis R."/>
            <person name="Doyle S."/>
            <person name="Francino P."/>
            <person name="Keys D.N."/>
            <person name="Haga S."/>
            <person name="Hayashi H."/>
            <person name="Hino K."/>
            <person name="Imai K.S."/>
            <person name="Inaba K."/>
            <person name="Kano S."/>
            <person name="Kobayashi K."/>
            <person name="Kobayashi M."/>
            <person name="Lee B.I."/>
            <person name="Makabe K.W."/>
            <person name="Manohar C."/>
            <person name="Matassi G."/>
            <person name="Medina M."/>
            <person name="Mochizuki Y."/>
            <person name="Mount S."/>
            <person name="Morishita T."/>
            <person name="Miura S."/>
            <person name="Nakayama A."/>
            <person name="Nishizaka S."/>
            <person name="Nomoto H."/>
            <person name="Ohta F."/>
            <person name="Oishi K."/>
            <person name="Rigoutsos I."/>
            <person name="Sano M."/>
            <person name="Sasaki A."/>
            <person name="Sasakura Y."/>
            <person name="Shoguchi E."/>
            <person name="Shin-i T."/>
            <person name="Spagnuolo A."/>
            <person name="Stainier D."/>
            <person name="Suzuki M.M."/>
            <person name="Tassy O."/>
            <person name="Takatori N."/>
            <person name="Tokuoka M."/>
            <person name="Yagi K."/>
            <person name="Yoshizaki F."/>
            <person name="Wada S."/>
            <person name="Zhang C."/>
            <person name="Hyatt P.D."/>
            <person name="Larimer F."/>
            <person name="Detter C."/>
            <person name="Doggett N."/>
            <person name="Glavina T."/>
            <person name="Hawkins T."/>
            <person name="Richardson P."/>
            <person name="Lucas S."/>
            <person name="Kohara Y."/>
            <person name="Levine M."/>
            <person name="Satoh N."/>
            <person name="Rokhsar D.S."/>
        </authorList>
    </citation>
    <scope>NUCLEOTIDE SEQUENCE [LARGE SCALE GENOMIC DNA]</scope>
</reference>
<proteinExistence type="predicted"/>
<reference evidence="1" key="4">
    <citation type="submission" date="2025-09" db="UniProtKB">
        <authorList>
            <consortium name="Ensembl"/>
        </authorList>
    </citation>
    <scope>IDENTIFICATION</scope>
</reference>
<organism evidence="1 2">
    <name type="scientific">Ciona intestinalis</name>
    <name type="common">Transparent sea squirt</name>
    <name type="synonym">Ascidia intestinalis</name>
    <dbReference type="NCBI Taxonomy" id="7719"/>
    <lineage>
        <taxon>Eukaryota</taxon>
        <taxon>Metazoa</taxon>
        <taxon>Chordata</taxon>
        <taxon>Tunicata</taxon>
        <taxon>Ascidiacea</taxon>
        <taxon>Phlebobranchia</taxon>
        <taxon>Cionidae</taxon>
        <taxon>Ciona</taxon>
    </lineage>
</organism>
<accession>H2XSS2</accession>
<dbReference type="Ensembl" id="ENSCINT00000035991.1">
    <property type="protein sequence ID" value="ENSCINP00000032706.1"/>
    <property type="gene ID" value="ENSCING00000019526.1"/>
</dbReference>
<sequence length="53" mass="6277">IPYIILAKEDFRNIDKVLYSLHYTTRVVKKLATIHNHHITVVVIFQPPFQMQS</sequence>
<reference evidence="1" key="2">
    <citation type="journal article" date="2008" name="Genome Biol.">
        <title>Improved genome assembly and evidence-based global gene model set for the chordate Ciona intestinalis: new insight into intron and operon populations.</title>
        <authorList>
            <person name="Satou Y."/>
            <person name="Mineta K."/>
            <person name="Ogasawara M."/>
            <person name="Sasakura Y."/>
            <person name="Shoguchi E."/>
            <person name="Ueno K."/>
            <person name="Yamada L."/>
            <person name="Matsumoto J."/>
            <person name="Wasserscheid J."/>
            <person name="Dewar K."/>
            <person name="Wiley G.B."/>
            <person name="Macmil S.L."/>
            <person name="Roe B.A."/>
            <person name="Zeller R.W."/>
            <person name="Hastings K.E."/>
            <person name="Lemaire P."/>
            <person name="Lindquist E."/>
            <person name="Endo T."/>
            <person name="Hotta K."/>
            <person name="Inaba K."/>
        </authorList>
    </citation>
    <scope>NUCLEOTIDE SEQUENCE [LARGE SCALE GENOMIC DNA]</scope>
    <source>
        <strain evidence="1">wild type</strain>
    </source>
</reference>
<dbReference type="AlphaFoldDB" id="H2XSS2"/>
<dbReference type="EMBL" id="EAAA01002033">
    <property type="status" value="NOT_ANNOTATED_CDS"/>
    <property type="molecule type" value="Genomic_DNA"/>
</dbReference>
<evidence type="ECO:0000313" key="1">
    <source>
        <dbReference type="Ensembl" id="ENSCINP00000032706.1"/>
    </source>
</evidence>
<reference evidence="1" key="3">
    <citation type="submission" date="2025-08" db="UniProtKB">
        <authorList>
            <consortium name="Ensembl"/>
        </authorList>
    </citation>
    <scope>IDENTIFICATION</scope>
</reference>
<dbReference type="HOGENOM" id="CLU_3073826_0_0_1"/>
<keyword evidence="2" id="KW-1185">Reference proteome</keyword>
<dbReference type="Proteomes" id="UP000008144">
    <property type="component" value="Chromosome 4"/>
</dbReference>
<name>H2XSS2_CIOIN</name>
<protein>
    <submittedName>
        <fullName evidence="1">Uncharacterized protein</fullName>
    </submittedName>
</protein>